<evidence type="ECO:0000313" key="2">
    <source>
        <dbReference type="EMBL" id="GAA3699032.1"/>
    </source>
</evidence>
<evidence type="ECO:0000256" key="1">
    <source>
        <dbReference type="SAM" id="MobiDB-lite"/>
    </source>
</evidence>
<proteinExistence type="predicted"/>
<sequence>MRLSTFQVRSSASLSSVQTKAQQTPCSFRLAHTRIPTGDMGDAVEPVIDQGNVELQLFDDVLGLEFAGFEFDGDIARLLDMEGESVHHYVARPPGRGRGRSIPGCERSIRTALNRQPDRAKWSLGEMEKRSTQGTGSQQDMG</sequence>
<protein>
    <submittedName>
        <fullName evidence="2">Uncharacterized protein</fullName>
    </submittedName>
</protein>
<evidence type="ECO:0000313" key="3">
    <source>
        <dbReference type="Proteomes" id="UP001500752"/>
    </source>
</evidence>
<feature type="compositionally biased region" description="Polar residues" evidence="1">
    <location>
        <begin position="132"/>
        <end position="142"/>
    </location>
</feature>
<keyword evidence="3" id="KW-1185">Reference proteome</keyword>
<feature type="compositionally biased region" description="Basic and acidic residues" evidence="1">
    <location>
        <begin position="116"/>
        <end position="131"/>
    </location>
</feature>
<name>A0ABP7D413_9MICC</name>
<accession>A0ABP7D413</accession>
<dbReference type="EMBL" id="BAABEO010000026">
    <property type="protein sequence ID" value="GAA3699032.1"/>
    <property type="molecule type" value="Genomic_DNA"/>
</dbReference>
<reference evidence="3" key="1">
    <citation type="journal article" date="2019" name="Int. J. Syst. Evol. Microbiol.">
        <title>The Global Catalogue of Microorganisms (GCM) 10K type strain sequencing project: providing services to taxonomists for standard genome sequencing and annotation.</title>
        <authorList>
            <consortium name="The Broad Institute Genomics Platform"/>
            <consortium name="The Broad Institute Genome Sequencing Center for Infectious Disease"/>
            <person name="Wu L."/>
            <person name="Ma J."/>
        </authorList>
    </citation>
    <scope>NUCLEOTIDE SEQUENCE [LARGE SCALE GENOMIC DNA]</scope>
    <source>
        <strain evidence="3">JCM 30742</strain>
    </source>
</reference>
<feature type="region of interest" description="Disordered" evidence="1">
    <location>
        <begin position="110"/>
        <end position="142"/>
    </location>
</feature>
<comment type="caution">
    <text evidence="2">The sequence shown here is derived from an EMBL/GenBank/DDBJ whole genome shotgun (WGS) entry which is preliminary data.</text>
</comment>
<dbReference type="RefSeq" id="WP_345153630.1">
    <property type="nucleotide sequence ID" value="NZ_BAABEO010000026.1"/>
</dbReference>
<gene>
    <name evidence="2" type="ORF">GCM10023081_39900</name>
</gene>
<dbReference type="Proteomes" id="UP001500752">
    <property type="component" value="Unassembled WGS sequence"/>
</dbReference>
<organism evidence="2 3">
    <name type="scientific">Arthrobacter ginkgonis</name>
    <dbReference type="NCBI Taxonomy" id="1630594"/>
    <lineage>
        <taxon>Bacteria</taxon>
        <taxon>Bacillati</taxon>
        <taxon>Actinomycetota</taxon>
        <taxon>Actinomycetes</taxon>
        <taxon>Micrococcales</taxon>
        <taxon>Micrococcaceae</taxon>
        <taxon>Arthrobacter</taxon>
    </lineage>
</organism>